<evidence type="ECO:0000313" key="2">
    <source>
        <dbReference type="Proteomes" id="UP000828048"/>
    </source>
</evidence>
<evidence type="ECO:0000313" key="1">
    <source>
        <dbReference type="EMBL" id="KAH7846995.1"/>
    </source>
</evidence>
<dbReference type="EMBL" id="CM037155">
    <property type="protein sequence ID" value="KAH7846995.1"/>
    <property type="molecule type" value="Genomic_DNA"/>
</dbReference>
<dbReference type="Proteomes" id="UP000828048">
    <property type="component" value="Chromosome 5"/>
</dbReference>
<organism evidence="1 2">
    <name type="scientific">Vaccinium darrowii</name>
    <dbReference type="NCBI Taxonomy" id="229202"/>
    <lineage>
        <taxon>Eukaryota</taxon>
        <taxon>Viridiplantae</taxon>
        <taxon>Streptophyta</taxon>
        <taxon>Embryophyta</taxon>
        <taxon>Tracheophyta</taxon>
        <taxon>Spermatophyta</taxon>
        <taxon>Magnoliopsida</taxon>
        <taxon>eudicotyledons</taxon>
        <taxon>Gunneridae</taxon>
        <taxon>Pentapetalae</taxon>
        <taxon>asterids</taxon>
        <taxon>Ericales</taxon>
        <taxon>Ericaceae</taxon>
        <taxon>Vaccinioideae</taxon>
        <taxon>Vaccinieae</taxon>
        <taxon>Vaccinium</taxon>
    </lineage>
</organism>
<protein>
    <submittedName>
        <fullName evidence="1">Uncharacterized protein</fullName>
    </submittedName>
</protein>
<sequence>MSTARSITPCSLTKLQIKPCSKSETFICNSSFPSVSLKQSERSCFAANGGGLRYLSSGRGSQRGRNGKMDLVVYTSNVEPGAPLPSDPSSNSWRGWVVGALISIILPFLGNKWGPLFKLSKDVEQVAERAEEISEAIEKVSEKVDKVAEDVAEELPEGGKLRKAIESVEKAAEEVDKAAEVAHKLIDQVQEVDKEVESLMEPVKDQAKETAKEASDQKVTESENKKDS</sequence>
<gene>
    <name evidence="1" type="ORF">Vadar_020553</name>
</gene>
<name>A0ACB7Y1X0_9ERIC</name>
<reference evidence="1 2" key="1">
    <citation type="journal article" date="2021" name="Hortic Res">
        <title>High-quality reference genome and annotation aids understanding of berry development for evergreen blueberry (Vaccinium darrowii).</title>
        <authorList>
            <person name="Yu J."/>
            <person name="Hulse-Kemp A.M."/>
            <person name="Babiker E."/>
            <person name="Staton M."/>
        </authorList>
    </citation>
    <scope>NUCLEOTIDE SEQUENCE [LARGE SCALE GENOMIC DNA]</scope>
    <source>
        <strain evidence="2">cv. NJ 8807/NJ 8810</strain>
        <tissue evidence="1">Young leaf</tissue>
    </source>
</reference>
<keyword evidence="2" id="KW-1185">Reference proteome</keyword>
<comment type="caution">
    <text evidence="1">The sequence shown here is derived from an EMBL/GenBank/DDBJ whole genome shotgun (WGS) entry which is preliminary data.</text>
</comment>
<proteinExistence type="predicted"/>
<accession>A0ACB7Y1X0</accession>